<sequence length="177" mass="20210">MWEEKTVKRETIFKGRIVQLNVDTVLLPDGRESTREIVKHKEAVAVVALDEKGNIYMVRQYRKPVEKVLLEIPAGILNDEDEEPLEAAKRELREETGLIAASWEKLASFYTAPGFTDEKIHLFLATRLSQGTQRLDEDEFVEVEVISLARAYEMVLKGEIKDAKSIIGIQWARLQIG</sequence>
<comment type="cofactor">
    <cofactor evidence="1">
        <name>Mg(2+)</name>
        <dbReference type="ChEBI" id="CHEBI:18420"/>
    </cofactor>
</comment>
<dbReference type="GO" id="GO:0006753">
    <property type="term" value="P:nucleoside phosphate metabolic process"/>
    <property type="evidence" value="ECO:0007669"/>
    <property type="project" value="TreeGrafter"/>
</dbReference>
<reference evidence="5" key="1">
    <citation type="submission" date="2016-11" db="EMBL/GenBank/DDBJ databases">
        <authorList>
            <person name="Varghese N."/>
            <person name="Submissions S."/>
        </authorList>
    </citation>
    <scope>NUCLEOTIDE SEQUENCE [LARGE SCALE GENOMIC DNA]</scope>
    <source>
        <strain evidence="5">DSM 11003</strain>
    </source>
</reference>
<dbReference type="AlphaFoldDB" id="A0A1M5J7V3"/>
<dbReference type="GO" id="GO:0016787">
    <property type="term" value="F:hydrolase activity"/>
    <property type="evidence" value="ECO:0007669"/>
    <property type="project" value="UniProtKB-KW"/>
</dbReference>
<keyword evidence="5" id="KW-1185">Reference proteome</keyword>
<accession>A0A1M5J7V3</accession>
<dbReference type="Pfam" id="PF00293">
    <property type="entry name" value="NUDIX"/>
    <property type="match status" value="1"/>
</dbReference>
<dbReference type="Gene3D" id="3.90.79.10">
    <property type="entry name" value="Nucleoside Triphosphate Pyrophosphohydrolase"/>
    <property type="match status" value="1"/>
</dbReference>
<dbReference type="PANTHER" id="PTHR11839:SF18">
    <property type="entry name" value="NUDIX HYDROLASE DOMAIN-CONTAINING PROTEIN"/>
    <property type="match status" value="1"/>
</dbReference>
<gene>
    <name evidence="4" type="ORF">SAMN02745221_00006</name>
</gene>
<dbReference type="Proteomes" id="UP000242329">
    <property type="component" value="Unassembled WGS sequence"/>
</dbReference>
<evidence type="ECO:0000313" key="5">
    <source>
        <dbReference type="Proteomes" id="UP000242329"/>
    </source>
</evidence>
<dbReference type="GO" id="GO:0005829">
    <property type="term" value="C:cytosol"/>
    <property type="evidence" value="ECO:0007669"/>
    <property type="project" value="TreeGrafter"/>
</dbReference>
<protein>
    <submittedName>
        <fullName evidence="4">ADP-ribose pyrophosphatase</fullName>
    </submittedName>
</protein>
<proteinExistence type="predicted"/>
<evidence type="ECO:0000259" key="3">
    <source>
        <dbReference type="PROSITE" id="PS51462"/>
    </source>
</evidence>
<feature type="domain" description="Nudix hydrolase" evidence="3">
    <location>
        <begin position="39"/>
        <end position="168"/>
    </location>
</feature>
<dbReference type="SUPFAM" id="SSF55811">
    <property type="entry name" value="Nudix"/>
    <property type="match status" value="1"/>
</dbReference>
<evidence type="ECO:0000256" key="2">
    <source>
        <dbReference type="ARBA" id="ARBA00022801"/>
    </source>
</evidence>
<dbReference type="PROSITE" id="PS51462">
    <property type="entry name" value="NUDIX"/>
    <property type="match status" value="1"/>
</dbReference>
<dbReference type="RefSeq" id="WP_073088726.1">
    <property type="nucleotide sequence ID" value="NZ_FQWY01000002.1"/>
</dbReference>
<name>A0A1M5J7V3_9FIRM</name>
<dbReference type="STRING" id="1123382.SAMN02745221_00006"/>
<evidence type="ECO:0000256" key="1">
    <source>
        <dbReference type="ARBA" id="ARBA00001946"/>
    </source>
</evidence>
<dbReference type="OrthoDB" id="9806150at2"/>
<organism evidence="4 5">
    <name type="scientific">Thermosyntropha lipolytica DSM 11003</name>
    <dbReference type="NCBI Taxonomy" id="1123382"/>
    <lineage>
        <taxon>Bacteria</taxon>
        <taxon>Bacillati</taxon>
        <taxon>Bacillota</taxon>
        <taxon>Clostridia</taxon>
        <taxon>Eubacteriales</taxon>
        <taxon>Syntrophomonadaceae</taxon>
        <taxon>Thermosyntropha</taxon>
    </lineage>
</organism>
<dbReference type="InterPro" id="IPR000086">
    <property type="entry name" value="NUDIX_hydrolase_dom"/>
</dbReference>
<dbReference type="InterPro" id="IPR015797">
    <property type="entry name" value="NUDIX_hydrolase-like_dom_sf"/>
</dbReference>
<evidence type="ECO:0000313" key="4">
    <source>
        <dbReference type="EMBL" id="SHG36622.1"/>
    </source>
</evidence>
<dbReference type="PANTHER" id="PTHR11839">
    <property type="entry name" value="UDP/ADP-SUGAR PYROPHOSPHATASE"/>
    <property type="match status" value="1"/>
</dbReference>
<dbReference type="GO" id="GO:0019693">
    <property type="term" value="P:ribose phosphate metabolic process"/>
    <property type="evidence" value="ECO:0007669"/>
    <property type="project" value="TreeGrafter"/>
</dbReference>
<keyword evidence="2" id="KW-0378">Hydrolase</keyword>
<dbReference type="FunFam" id="3.90.79.10:FF:000024">
    <property type="entry name" value="ADP-ribose pyrophosphatase"/>
    <property type="match status" value="1"/>
</dbReference>
<dbReference type="EMBL" id="FQWY01000002">
    <property type="protein sequence ID" value="SHG36622.1"/>
    <property type="molecule type" value="Genomic_DNA"/>
</dbReference>